<feature type="disulfide bond" evidence="7">
    <location>
        <begin position="957"/>
        <end position="966"/>
    </location>
</feature>
<dbReference type="CDD" id="cd00112">
    <property type="entry name" value="LDLa"/>
    <property type="match status" value="1"/>
</dbReference>
<dbReference type="Gene3D" id="2.10.25.10">
    <property type="entry name" value="Laminin"/>
    <property type="match status" value="1"/>
</dbReference>
<proteinExistence type="predicted"/>
<evidence type="ECO:0000256" key="9">
    <source>
        <dbReference type="SAM" id="Phobius"/>
    </source>
</evidence>
<feature type="chain" id="PRO_5036235916" evidence="10">
    <location>
        <begin position="19"/>
        <end position="1583"/>
    </location>
</feature>
<evidence type="ECO:0000256" key="10">
    <source>
        <dbReference type="SAM" id="SignalP"/>
    </source>
</evidence>
<dbReference type="GO" id="GO:0005886">
    <property type="term" value="C:plasma membrane"/>
    <property type="evidence" value="ECO:0007669"/>
    <property type="project" value="TreeGrafter"/>
</dbReference>
<evidence type="ECO:0000256" key="7">
    <source>
        <dbReference type="PROSITE-ProRule" id="PRU00076"/>
    </source>
</evidence>
<feature type="disulfide bond" evidence="7">
    <location>
        <begin position="1040"/>
        <end position="1049"/>
    </location>
</feature>
<feature type="transmembrane region" description="Helical" evidence="9">
    <location>
        <begin position="1533"/>
        <end position="1554"/>
    </location>
</feature>
<dbReference type="SMART" id="SM00181">
    <property type="entry name" value="EGF"/>
    <property type="match status" value="3"/>
</dbReference>
<dbReference type="Gene3D" id="1.20.1070.10">
    <property type="entry name" value="Rhodopsin 7-helix transmembrane proteins"/>
    <property type="match status" value="1"/>
</dbReference>
<keyword evidence="4 9" id="KW-1133">Transmembrane helix</keyword>
<feature type="transmembrane region" description="Helical" evidence="9">
    <location>
        <begin position="1277"/>
        <end position="1304"/>
    </location>
</feature>
<feature type="transmembrane region" description="Helical" evidence="9">
    <location>
        <begin position="1451"/>
        <end position="1474"/>
    </location>
</feature>
<feature type="disulfide bond" evidence="7">
    <location>
        <begin position="932"/>
        <end position="942"/>
    </location>
</feature>
<dbReference type="InterPro" id="IPR017452">
    <property type="entry name" value="GPCR_Rhodpsn_7TM"/>
</dbReference>
<keyword evidence="10" id="KW-0732">Signal</keyword>
<dbReference type="PRINTS" id="PR00261">
    <property type="entry name" value="LDLRECEPTOR"/>
</dbReference>
<keyword evidence="5 9" id="KW-0472">Membrane</keyword>
<feature type="transmembrane region" description="Helical" evidence="9">
    <location>
        <begin position="1344"/>
        <end position="1364"/>
    </location>
</feature>
<dbReference type="PROSITE" id="PS00022">
    <property type="entry name" value="EGF_1"/>
    <property type="match status" value="4"/>
</dbReference>
<comment type="subcellular location">
    <subcellularLocation>
        <location evidence="1">Membrane</location>
        <topology evidence="1">Single-pass membrane protein</topology>
    </subcellularLocation>
</comment>
<evidence type="ECO:0000256" key="6">
    <source>
        <dbReference type="ARBA" id="ARBA00023157"/>
    </source>
</evidence>
<dbReference type="PANTHER" id="PTHR24270">
    <property type="entry name" value="LOW-DENSITY LIPOPROTEIN RECEPTOR-RELATED"/>
    <property type="match status" value="1"/>
</dbReference>
<name>A0A819R9V1_9BILA</name>
<dbReference type="SUPFAM" id="SSF57196">
    <property type="entry name" value="EGF/Laminin"/>
    <property type="match status" value="1"/>
</dbReference>
<dbReference type="InterPro" id="IPR000742">
    <property type="entry name" value="EGF"/>
</dbReference>
<evidence type="ECO:0000313" key="15">
    <source>
        <dbReference type="Proteomes" id="UP000663844"/>
    </source>
</evidence>
<comment type="caution">
    <text evidence="14">The sequence shown here is derived from an EMBL/GenBank/DDBJ whole genome shotgun (WGS) entry which is preliminary data.</text>
</comment>
<dbReference type="GO" id="GO:0016192">
    <property type="term" value="P:vesicle-mediated transport"/>
    <property type="evidence" value="ECO:0007669"/>
    <property type="project" value="UniProtKB-ARBA"/>
</dbReference>
<evidence type="ECO:0000256" key="3">
    <source>
        <dbReference type="ARBA" id="ARBA00022737"/>
    </source>
</evidence>
<feature type="domain" description="EGF-like" evidence="11">
    <location>
        <begin position="1005"/>
        <end position="1050"/>
    </location>
</feature>
<feature type="domain" description="EGF-like" evidence="11">
    <location>
        <begin position="928"/>
        <end position="967"/>
    </location>
</feature>
<feature type="transmembrane region" description="Helical" evidence="9">
    <location>
        <begin position="1316"/>
        <end position="1338"/>
    </location>
</feature>
<dbReference type="Pfam" id="PF00001">
    <property type="entry name" value="7tm_1"/>
    <property type="match status" value="1"/>
</dbReference>
<dbReference type="EMBL" id="CAJNOG010001102">
    <property type="protein sequence ID" value="CAF1408865.1"/>
    <property type="molecule type" value="Genomic_DNA"/>
</dbReference>
<keyword evidence="3" id="KW-0677">Repeat</keyword>
<protein>
    <submittedName>
        <fullName evidence="14">Uncharacterized protein</fullName>
    </submittedName>
</protein>
<dbReference type="Proteomes" id="UP000663845">
    <property type="component" value="Unassembled WGS sequence"/>
</dbReference>
<dbReference type="Proteomes" id="UP000663844">
    <property type="component" value="Unassembled WGS sequence"/>
</dbReference>
<evidence type="ECO:0000259" key="11">
    <source>
        <dbReference type="PROSITE" id="PS50026"/>
    </source>
</evidence>
<dbReference type="Pfam" id="PF00008">
    <property type="entry name" value="EGF"/>
    <property type="match status" value="1"/>
</dbReference>
<evidence type="ECO:0000259" key="12">
    <source>
        <dbReference type="PROSITE" id="PS50262"/>
    </source>
</evidence>
<keyword evidence="6 7" id="KW-1015">Disulfide bond</keyword>
<evidence type="ECO:0000313" key="13">
    <source>
        <dbReference type="EMBL" id="CAF1408865.1"/>
    </source>
</evidence>
<feature type="signal peptide" evidence="10">
    <location>
        <begin position="1"/>
        <end position="18"/>
    </location>
</feature>
<dbReference type="InterPro" id="IPR036055">
    <property type="entry name" value="LDL_receptor-like_sf"/>
</dbReference>
<gene>
    <name evidence="13" type="ORF">JYZ213_LOCUS38242</name>
    <name evidence="14" type="ORF">OXD698_LOCUS32012</name>
</gene>
<dbReference type="PROSITE" id="PS50026">
    <property type="entry name" value="EGF_3"/>
    <property type="match status" value="2"/>
</dbReference>
<dbReference type="SUPFAM" id="SSF81321">
    <property type="entry name" value="Family A G protein-coupled receptor-like"/>
    <property type="match status" value="1"/>
</dbReference>
<dbReference type="InterPro" id="IPR000276">
    <property type="entry name" value="GPCR_Rhodpsn"/>
</dbReference>
<comment type="caution">
    <text evidence="7">Lacks conserved residue(s) required for the propagation of feature annotation.</text>
</comment>
<dbReference type="GO" id="GO:0004930">
    <property type="term" value="F:G protein-coupled receptor activity"/>
    <property type="evidence" value="ECO:0007669"/>
    <property type="project" value="InterPro"/>
</dbReference>
<evidence type="ECO:0000256" key="8">
    <source>
        <dbReference type="PROSITE-ProRule" id="PRU00124"/>
    </source>
</evidence>
<dbReference type="PROSITE" id="PS01186">
    <property type="entry name" value="EGF_2"/>
    <property type="match status" value="2"/>
</dbReference>
<dbReference type="Gene3D" id="4.10.400.10">
    <property type="entry name" value="Low-density Lipoprotein Receptor"/>
    <property type="match status" value="1"/>
</dbReference>
<dbReference type="InterPro" id="IPR050685">
    <property type="entry name" value="LDLR"/>
</dbReference>
<dbReference type="InterPro" id="IPR002172">
    <property type="entry name" value="LDrepeatLR_classA_rpt"/>
</dbReference>
<feature type="transmembrane region" description="Helical" evidence="9">
    <location>
        <begin position="1400"/>
        <end position="1418"/>
    </location>
</feature>
<dbReference type="PROSITE" id="PS50262">
    <property type="entry name" value="G_PROTEIN_RECEP_F1_2"/>
    <property type="match status" value="1"/>
</dbReference>
<keyword evidence="2 9" id="KW-0812">Transmembrane</keyword>
<dbReference type="PANTHER" id="PTHR24270:SF61">
    <property type="entry name" value="EGF-LIKE DOMAIN-CONTAINING PROTEIN"/>
    <property type="match status" value="1"/>
</dbReference>
<keyword evidence="7" id="KW-0245">EGF-like domain</keyword>
<accession>A0A819R9V1</accession>
<feature type="domain" description="G-protein coupled receptors family 1 profile" evidence="12">
    <location>
        <begin position="1295"/>
        <end position="1553"/>
    </location>
</feature>
<sequence>MLFMNYLLYLILFYEINGLPQTNLDLTHWISNIESNSSLQHDCLHVAGWIENEESDPYQIISYCMSEWPSQWNIKTNNQDQYFTFAQLYQRNISSEQLHLWSTPLDIIEYYELYLNHRLISNTSVVMPINGFYNCTPPRFGPLCEYSLDIHQSDHLTLNEIIHKYYLHEYQPTTLTCYIHVECDRGSISLCLDWSEICDGIVDCRNGIDEESCWQLNINQCEDNEYRCRNGQCIQKTLFKDDYNAFECLDQSDEELPLPRTRINMSSEPTFSKEDVTCSNRNMQFRIKMTSSCDIQRTDLIEKLMFTDKPQNISNDCWLALHCHWNTKKLPDLICDNISVNGTLTDIIDETCPDMLYMPSSPVLFGHIYFLYTKEDMLEPNPREVVPPPQYLCYNDQLCSGFYLNRTLLTFNNVTCRQPEDFPVEFPFTGANRGAWNSRYALRSFKHLHRCNTVNYNEPLNCNTLNMYKCVNSSKCISMNLLCNEIDDCDHKDDEQCSSIDHLCLNFGLYNLKRCTARGRCISSTLVNDGFCDCGYNKYGLCDDEDSDDDYIRKHISFPTICDGFTELIPVEIDQRNETDETECEQWICNNSYTRCDGFWNCLNGADEVDCDPSPAIACSRYHHICVSPKTSQLMCLPLEQANDGNIDCLGATDEPQLCRSDDYSGNNVNIYCRNDEKSNCTSYESICDGPVCNETNYDFCEKKRNYSPSVLIDSNKLHTIGFDSDKFFRQRKIDGEKLQVKNFSLDRINNSIKQNTTMIRLPLPITQEIIRQQQQRCHRGLLLRVWLDYEKNLTSETCLCPPSFYGSMCQYQNQRISLTLRFQTYADSRQILFAIVVLLIDDSDDRLIYSHHQFSYLYVRDCKIKFNMYLLYLTRPKDEKKNYFIHIDIYEKISLAYQRSFLIPIQFSFLPVYRLAVQLNIPRTTDTIESCVNQHCIHGQCMKYSDHRNGATFCRCNPGWSGRYCNISHRCTCSHGSLCIGILPNNRSLCVCPFNKWGSQCLFQSRICNSNQNLICLNGGKCIPSDEHVVSNKKFKCICQKGFSGLRCEIIDNEINLSFHKNIKLSQSILVHFIEVFNDSPPINGSTYQMIPVNKRTAILYWSYPFHIVFTELDDKKYYLIHVQNTYHRSRRINKEIQSKDRCPHINEINQTLNQYHLLRRIKYYHSLCNISSSQLSCFYDDNYFCLCNYFGQQRIANCFEFGAEKMFDCFGESNCQNEAQCLQDRPECPQTSICVCPSCFYGTLCQFSAQGFGLSLDDILGYQIQPHITITHQPFAIQFSIVLTMIITIIGLINSILSFITFNNKEICQIGCGIYLLTISIITLFTMILFVLKFWILLIAQMIYVTNDLFLKIQCISIDFLLRIGINMDRWLSACIAIERVIAVIKGTSFDKNKSKKMAKFIILILFIFNILTNIHDPIHRRLIEDNDNEKRIWCIITYSSTLRTYNKIMNLCHFFIPFIINLISGPLIILVTTRQRKIIRNQENYQKILKKQIQEHRHLLISSTSLIILAILHLIIAFVSDCMSSRNDPWLFLVGYFISFIPSILTFPVFIMPSTSYKQHFLKTYERYKRTIRRRLHLAS</sequence>
<evidence type="ECO:0000313" key="14">
    <source>
        <dbReference type="EMBL" id="CAF4042565.1"/>
    </source>
</evidence>
<organism evidence="14 15">
    <name type="scientific">Adineta steineri</name>
    <dbReference type="NCBI Taxonomy" id="433720"/>
    <lineage>
        <taxon>Eukaryota</taxon>
        <taxon>Metazoa</taxon>
        <taxon>Spiralia</taxon>
        <taxon>Gnathifera</taxon>
        <taxon>Rotifera</taxon>
        <taxon>Eurotatoria</taxon>
        <taxon>Bdelloidea</taxon>
        <taxon>Adinetida</taxon>
        <taxon>Adinetidae</taxon>
        <taxon>Adineta</taxon>
    </lineage>
</organism>
<feature type="transmembrane region" description="Helical" evidence="9">
    <location>
        <begin position="1502"/>
        <end position="1521"/>
    </location>
</feature>
<evidence type="ECO:0000256" key="2">
    <source>
        <dbReference type="ARBA" id="ARBA00022692"/>
    </source>
</evidence>
<evidence type="ECO:0000256" key="4">
    <source>
        <dbReference type="ARBA" id="ARBA00022989"/>
    </source>
</evidence>
<dbReference type="SMART" id="SM00192">
    <property type="entry name" value="LDLa"/>
    <property type="match status" value="5"/>
</dbReference>
<reference evidence="14" key="1">
    <citation type="submission" date="2021-02" db="EMBL/GenBank/DDBJ databases">
        <authorList>
            <person name="Nowell W R."/>
        </authorList>
    </citation>
    <scope>NUCLEOTIDE SEQUENCE</scope>
</reference>
<dbReference type="PROSITE" id="PS50068">
    <property type="entry name" value="LDLRA_2"/>
    <property type="match status" value="2"/>
</dbReference>
<dbReference type="EMBL" id="CAJOAZ010004069">
    <property type="protein sequence ID" value="CAF4042565.1"/>
    <property type="molecule type" value="Genomic_DNA"/>
</dbReference>
<evidence type="ECO:0000256" key="5">
    <source>
        <dbReference type="ARBA" id="ARBA00023136"/>
    </source>
</evidence>
<evidence type="ECO:0000256" key="1">
    <source>
        <dbReference type="ARBA" id="ARBA00004167"/>
    </source>
</evidence>
<feature type="disulfide bond" evidence="8">
    <location>
        <begin position="198"/>
        <end position="213"/>
    </location>
</feature>